<dbReference type="Proteomes" id="UP000755654">
    <property type="component" value="Unassembled WGS sequence"/>
</dbReference>
<gene>
    <name evidence="1" type="ORF">HAP95_02515</name>
</gene>
<proteinExistence type="predicted"/>
<protein>
    <submittedName>
        <fullName evidence="1">Uncharacterized protein</fullName>
    </submittedName>
</protein>
<sequence>MNRSSLLPTQPVPVITRQAPAAVVRPATSEQALEMLHLMMADVIAQSKSIMAGWAERAPLDDQDAARSAVAAQAAQDRLSHLTQSYAKHHGKLDVPLISLGSNYDIMRAALRPVMAQIAKGQEQVATTIIAEAL</sequence>
<reference evidence="1 2" key="1">
    <citation type="journal article" date="2021" name="ISME J.">
        <title>Genomic evolution of the class Acidithiobacillia: deep-branching Proteobacteria living in extreme acidic conditions.</title>
        <authorList>
            <person name="Moya-Beltran A."/>
            <person name="Beard S."/>
            <person name="Rojas-Villalobos C."/>
            <person name="Issotta F."/>
            <person name="Gallardo Y."/>
            <person name="Ulloa R."/>
            <person name="Giaveno A."/>
            <person name="Degli Esposti M."/>
            <person name="Johnson D.B."/>
            <person name="Quatrini R."/>
        </authorList>
    </citation>
    <scope>NUCLEOTIDE SEQUENCE [LARGE SCALE GENOMIC DNA]</scope>
    <source>
        <strain evidence="1 2">RW2</strain>
    </source>
</reference>
<dbReference type="EMBL" id="JAAOMP010000029">
    <property type="protein sequence ID" value="MBU2759054.1"/>
    <property type="molecule type" value="Genomic_DNA"/>
</dbReference>
<organism evidence="1 2">
    <name type="scientific">Acidithiobacillus sulfurivorans</name>
    <dbReference type="NCBI Taxonomy" id="1958756"/>
    <lineage>
        <taxon>Bacteria</taxon>
        <taxon>Pseudomonadati</taxon>
        <taxon>Pseudomonadota</taxon>
        <taxon>Acidithiobacillia</taxon>
        <taxon>Acidithiobacillales</taxon>
        <taxon>Acidithiobacillaceae</taxon>
        <taxon>Acidithiobacillus</taxon>
    </lineage>
</organism>
<comment type="caution">
    <text evidence="1">The sequence shown here is derived from an EMBL/GenBank/DDBJ whole genome shotgun (WGS) entry which is preliminary data.</text>
</comment>
<dbReference type="RefSeq" id="WP_215882032.1">
    <property type="nucleotide sequence ID" value="NZ_JAAOMP010000029.1"/>
</dbReference>
<keyword evidence="2" id="KW-1185">Reference proteome</keyword>
<evidence type="ECO:0000313" key="2">
    <source>
        <dbReference type="Proteomes" id="UP000755654"/>
    </source>
</evidence>
<name>A0ABS5ZV69_9PROT</name>
<evidence type="ECO:0000313" key="1">
    <source>
        <dbReference type="EMBL" id="MBU2759054.1"/>
    </source>
</evidence>
<accession>A0ABS5ZV69</accession>